<dbReference type="PANTHER" id="PTHR14150">
    <property type="entry name" value="U3 SMALL NUCLEOLAR RNA-ASSOCIATED PROTEIN 14"/>
    <property type="match status" value="1"/>
</dbReference>
<evidence type="ECO:0000256" key="1">
    <source>
        <dbReference type="ARBA" id="ARBA00004604"/>
    </source>
</evidence>
<dbReference type="OrthoDB" id="277439at2759"/>
<dbReference type="EMBL" id="JAHDYR010000008">
    <property type="protein sequence ID" value="KAG9395731.1"/>
    <property type="molecule type" value="Genomic_DNA"/>
</dbReference>
<keyword evidence="3" id="KW-0539">Nucleus</keyword>
<gene>
    <name evidence="5" type="ORF">J8273_2638</name>
</gene>
<keyword evidence="2" id="KW-0597">Phosphoprotein</keyword>
<feature type="region of interest" description="Disordered" evidence="4">
    <location>
        <begin position="246"/>
        <end position="321"/>
    </location>
</feature>
<feature type="region of interest" description="Disordered" evidence="4">
    <location>
        <begin position="208"/>
        <end position="232"/>
    </location>
</feature>
<feature type="region of interest" description="Disordered" evidence="4">
    <location>
        <begin position="137"/>
        <end position="171"/>
    </location>
</feature>
<organism evidence="5 6">
    <name type="scientific">Carpediemonas membranifera</name>
    <dbReference type="NCBI Taxonomy" id="201153"/>
    <lineage>
        <taxon>Eukaryota</taxon>
        <taxon>Metamonada</taxon>
        <taxon>Carpediemonas-like organisms</taxon>
        <taxon>Carpediemonas</taxon>
    </lineage>
</organism>
<comment type="subcellular location">
    <subcellularLocation>
        <location evidence="1">Nucleus</location>
        <location evidence="1">Nucleolus</location>
    </subcellularLocation>
</comment>
<dbReference type="Proteomes" id="UP000717585">
    <property type="component" value="Unassembled WGS sequence"/>
</dbReference>
<protein>
    <submittedName>
        <fullName evidence="5">Small-subunit processome Utp14</fullName>
    </submittedName>
</protein>
<dbReference type="GO" id="GO:0006364">
    <property type="term" value="P:rRNA processing"/>
    <property type="evidence" value="ECO:0007669"/>
    <property type="project" value="InterPro"/>
</dbReference>
<proteinExistence type="predicted"/>
<accession>A0A8J6AVD0</accession>
<sequence>MSEFSQEDLFAAALANNPGAEQVAKLSRHEKEITGITKNLPTAVQQAADRAVAKKRSHKEADDWDGIVKSNRAKRTIVYHDQQIGSSKSRLTANKLAGHIVPTDALERALYKPQTEDDVLEVGKKVPDWVEKAKRRALAAQTESRNKFRAKKSRGARERRKRERKKAEAIAQTIAEEEAERRLEQAEMNREADLEAMIRSGENIEATYAAKHESNSDSDSDEDDETRAQRYLKGIAGQYSHLAFIQNNDSDSDSDADAPTGLRYDTRETHDRRGDSDSETDTDSGLEDEEEERKGGMGISLDFDAGDESSDESSDEDAETNVAAAAAGFDEASDDEGAAPQRDTVGLNYWAGAGASNKSKKRQRRRAAIQKTAAIAKKQSTVTYGRDVSRMKGFAKYQASKTAHPLISSDEHNAIMAAPLGREWNNTANYHRQIREREVVRAGAAVMPLRKTAGTHGNKAAVKASRKSDKPQI</sequence>
<feature type="compositionally biased region" description="Basic residues" evidence="4">
    <location>
        <begin position="147"/>
        <end position="164"/>
    </location>
</feature>
<keyword evidence="6" id="KW-1185">Reference proteome</keyword>
<evidence type="ECO:0000256" key="3">
    <source>
        <dbReference type="ARBA" id="ARBA00023242"/>
    </source>
</evidence>
<name>A0A8J6AVD0_9EUKA</name>
<evidence type="ECO:0000256" key="2">
    <source>
        <dbReference type="ARBA" id="ARBA00022553"/>
    </source>
</evidence>
<feature type="compositionally biased region" description="Acidic residues" evidence="4">
    <location>
        <begin position="277"/>
        <end position="291"/>
    </location>
</feature>
<dbReference type="InterPro" id="IPR006709">
    <property type="entry name" value="SSU_processome_Utp14"/>
</dbReference>
<reference evidence="5" key="1">
    <citation type="submission" date="2021-05" db="EMBL/GenBank/DDBJ databases">
        <title>A free-living protist that lacks canonical eukaryotic 1 DNA replication and segregation systems.</title>
        <authorList>
            <person name="Salas-Leiva D.E."/>
            <person name="Tromer E.C."/>
            <person name="Curtis B.A."/>
            <person name="Jerlstrom-Hultqvist J."/>
            <person name="Kolisko M."/>
            <person name="Yi Z."/>
            <person name="Salas-Leiva J.S."/>
            <person name="Gallot-Lavallee L."/>
            <person name="Kops G.J.P.L."/>
            <person name="Archibald J.M."/>
            <person name="Simpson A.G.B."/>
            <person name="Roger A.J."/>
        </authorList>
    </citation>
    <scope>NUCLEOTIDE SEQUENCE</scope>
    <source>
        <strain evidence="5">BICM</strain>
    </source>
</reference>
<evidence type="ECO:0000313" key="5">
    <source>
        <dbReference type="EMBL" id="KAG9395731.1"/>
    </source>
</evidence>
<feature type="region of interest" description="Disordered" evidence="4">
    <location>
        <begin position="450"/>
        <end position="473"/>
    </location>
</feature>
<evidence type="ECO:0000256" key="4">
    <source>
        <dbReference type="SAM" id="MobiDB-lite"/>
    </source>
</evidence>
<evidence type="ECO:0000313" key="6">
    <source>
        <dbReference type="Proteomes" id="UP000717585"/>
    </source>
</evidence>
<feature type="compositionally biased region" description="Acidic residues" evidence="4">
    <location>
        <begin position="216"/>
        <end position="225"/>
    </location>
</feature>
<comment type="caution">
    <text evidence="5">The sequence shown here is derived from an EMBL/GenBank/DDBJ whole genome shotgun (WGS) entry which is preliminary data.</text>
</comment>
<dbReference type="PANTHER" id="PTHR14150:SF12">
    <property type="entry name" value="U3 SMALL NUCLEOLAR RNA-ASSOCIATED PROTEIN 14 HOMOLOG A"/>
    <property type="match status" value="1"/>
</dbReference>
<dbReference type="AlphaFoldDB" id="A0A8J6AVD0"/>
<feature type="compositionally biased region" description="Basic and acidic residues" evidence="4">
    <location>
        <begin position="264"/>
        <end position="276"/>
    </location>
</feature>
<feature type="compositionally biased region" description="Acidic residues" evidence="4">
    <location>
        <begin position="304"/>
        <end position="319"/>
    </location>
</feature>
<dbReference type="GO" id="GO:0032040">
    <property type="term" value="C:small-subunit processome"/>
    <property type="evidence" value="ECO:0007669"/>
    <property type="project" value="InterPro"/>
</dbReference>